<protein>
    <submittedName>
        <fullName evidence="1">Uncharacterized protein</fullName>
    </submittedName>
</protein>
<proteinExistence type="predicted"/>
<evidence type="ECO:0000313" key="2">
    <source>
        <dbReference type="Proteomes" id="UP000479000"/>
    </source>
</evidence>
<gene>
    <name evidence="1" type="ORF">NTEN_LOCUS17541</name>
</gene>
<dbReference type="EMBL" id="CADCXU010025652">
    <property type="protein sequence ID" value="CAB0012847.1"/>
    <property type="molecule type" value="Genomic_DNA"/>
</dbReference>
<sequence>MKCNIFSKGHRNTSFKNHYKMLFKKVIDHNSLLWWRRTVGNVTSLRAVRPVVPPESVERTASVHRIPRIPAPIATVAARLLILQAGTRPSRVAGARVDGFSTLQGVIRQKKSLVTFGVLMETENDLGRIAVPEASLQVARHPLKRKTECAEFGSRFFRVVLRARIDEFSVWFLRASGNVAMNMDQDYTYRGPLFKYEKFKNVRPSHVPLVGSIFLDETDPSRLLSLRLLPFLPYHQPADSESFRVRADPVCVYRYCRIFNKIYQPVVCSSVFNASICMRKNLNQINFISTNLE</sequence>
<dbReference type="Proteomes" id="UP000479000">
    <property type="component" value="Unassembled WGS sequence"/>
</dbReference>
<keyword evidence="2" id="KW-1185">Reference proteome</keyword>
<organism evidence="1 2">
    <name type="scientific">Nesidiocoris tenuis</name>
    <dbReference type="NCBI Taxonomy" id="355587"/>
    <lineage>
        <taxon>Eukaryota</taxon>
        <taxon>Metazoa</taxon>
        <taxon>Ecdysozoa</taxon>
        <taxon>Arthropoda</taxon>
        <taxon>Hexapoda</taxon>
        <taxon>Insecta</taxon>
        <taxon>Pterygota</taxon>
        <taxon>Neoptera</taxon>
        <taxon>Paraneoptera</taxon>
        <taxon>Hemiptera</taxon>
        <taxon>Heteroptera</taxon>
        <taxon>Panheteroptera</taxon>
        <taxon>Cimicomorpha</taxon>
        <taxon>Miridae</taxon>
        <taxon>Dicyphina</taxon>
        <taxon>Nesidiocoris</taxon>
    </lineage>
</organism>
<dbReference type="AlphaFoldDB" id="A0A6H5H5P0"/>
<feature type="non-terminal residue" evidence="1">
    <location>
        <position position="293"/>
    </location>
</feature>
<name>A0A6H5H5P0_9HEMI</name>
<evidence type="ECO:0000313" key="1">
    <source>
        <dbReference type="EMBL" id="CAB0012847.1"/>
    </source>
</evidence>
<accession>A0A6H5H5P0</accession>
<reference evidence="1 2" key="1">
    <citation type="submission" date="2020-02" db="EMBL/GenBank/DDBJ databases">
        <authorList>
            <person name="Ferguson B K."/>
        </authorList>
    </citation>
    <scope>NUCLEOTIDE SEQUENCE [LARGE SCALE GENOMIC DNA]</scope>
</reference>